<evidence type="ECO:0000256" key="1">
    <source>
        <dbReference type="ARBA" id="ARBA00004141"/>
    </source>
</evidence>
<feature type="transmembrane region" description="Helical" evidence="6">
    <location>
        <begin position="198"/>
        <end position="216"/>
    </location>
</feature>
<dbReference type="RefSeq" id="XP_031568612.1">
    <property type="nucleotide sequence ID" value="XM_031712752.1"/>
</dbReference>
<dbReference type="PROSITE" id="PS50850">
    <property type="entry name" value="MFS"/>
    <property type="match status" value="1"/>
</dbReference>
<dbReference type="PANTHER" id="PTHR24064">
    <property type="entry name" value="SOLUTE CARRIER FAMILY 22 MEMBER"/>
    <property type="match status" value="1"/>
</dbReference>
<feature type="transmembrane region" description="Helical" evidence="6">
    <location>
        <begin position="165"/>
        <end position="186"/>
    </location>
</feature>
<dbReference type="GO" id="GO:0022857">
    <property type="term" value="F:transmembrane transporter activity"/>
    <property type="evidence" value="ECO:0007669"/>
    <property type="project" value="InterPro"/>
</dbReference>
<dbReference type="InterPro" id="IPR020846">
    <property type="entry name" value="MFS_dom"/>
</dbReference>
<dbReference type="RefSeq" id="XP_031568602.1">
    <property type="nucleotide sequence ID" value="XM_031712742.1"/>
</dbReference>
<feature type="transmembrane region" description="Helical" evidence="6">
    <location>
        <begin position="362"/>
        <end position="382"/>
    </location>
</feature>
<dbReference type="GeneID" id="116303238"/>
<dbReference type="Proteomes" id="UP000515163">
    <property type="component" value="Unplaced"/>
</dbReference>
<feature type="transmembrane region" description="Helical" evidence="6">
    <location>
        <begin position="299"/>
        <end position="320"/>
    </location>
</feature>
<feature type="transmembrane region" description="Helical" evidence="6">
    <location>
        <begin position="455"/>
        <end position="475"/>
    </location>
</feature>
<feature type="compositionally biased region" description="Basic and acidic residues" evidence="5">
    <location>
        <begin position="498"/>
        <end position="515"/>
    </location>
</feature>
<reference evidence="9 10" key="1">
    <citation type="submission" date="2025-04" db="UniProtKB">
        <authorList>
            <consortium name="RefSeq"/>
        </authorList>
    </citation>
    <scope>IDENTIFICATION</scope>
    <source>
        <tissue evidence="9 10">Tentacle</tissue>
    </source>
</reference>
<dbReference type="SUPFAM" id="SSF103473">
    <property type="entry name" value="MFS general substrate transporter"/>
    <property type="match status" value="1"/>
</dbReference>
<evidence type="ECO:0000256" key="2">
    <source>
        <dbReference type="ARBA" id="ARBA00022692"/>
    </source>
</evidence>
<accession>A0A6P8IP36</accession>
<evidence type="ECO:0000313" key="10">
    <source>
        <dbReference type="RefSeq" id="XP_031568612.1"/>
    </source>
</evidence>
<evidence type="ECO:0000256" key="3">
    <source>
        <dbReference type="ARBA" id="ARBA00022989"/>
    </source>
</evidence>
<feature type="domain" description="Major facilitator superfamily (MFS) profile" evidence="7">
    <location>
        <begin position="23"/>
        <end position="480"/>
    </location>
</feature>
<dbReference type="KEGG" id="aten:116303238"/>
<feature type="transmembrane region" description="Helical" evidence="6">
    <location>
        <begin position="394"/>
        <end position="417"/>
    </location>
</feature>
<gene>
    <name evidence="9 10" type="primary">LOC116303238</name>
</gene>
<evidence type="ECO:0000259" key="7">
    <source>
        <dbReference type="PROSITE" id="PS50850"/>
    </source>
</evidence>
<dbReference type="Gene3D" id="1.20.1250.20">
    <property type="entry name" value="MFS general substrate transporter like domains"/>
    <property type="match status" value="1"/>
</dbReference>
<keyword evidence="3 6" id="KW-1133">Transmembrane helix</keyword>
<evidence type="ECO:0000313" key="8">
    <source>
        <dbReference type="Proteomes" id="UP000515163"/>
    </source>
</evidence>
<dbReference type="Pfam" id="PF07690">
    <property type="entry name" value="MFS_1"/>
    <property type="match status" value="1"/>
</dbReference>
<dbReference type="GO" id="GO:0016020">
    <property type="term" value="C:membrane"/>
    <property type="evidence" value="ECO:0007669"/>
    <property type="project" value="UniProtKB-SubCell"/>
</dbReference>
<feature type="transmembrane region" description="Helical" evidence="6">
    <location>
        <begin position="25"/>
        <end position="46"/>
    </location>
</feature>
<name>A0A6P8IP36_ACTTE</name>
<feature type="transmembrane region" description="Helical" evidence="6">
    <location>
        <begin position="222"/>
        <end position="240"/>
    </location>
</feature>
<sequence length="523" mass="58460">MALTLDQFLQNIGSLGCYQAKLLTMLGYILVFNVAYPFLVVTFLIIEPPWKCATNSTKCTLTGEYKPGNEYYDFRCSIPRSEWYFSGERTSVITEFELVCDKSYLNLVSPSLFFFGTLVSDFCCGILSDKFGRKPIMIVFGTAGSLFALFAALSPAFWMYSICRFFVGFCYAATFIPMYTLCTEFVGVDRRHVSGTVIWMSWAFTVMMLSGIAYFFHDFRSVTLAGAVPGFLILVMWCFIPESIRYLLINDKTERAYETLRHIAKTNKREYPNELLDLSFMTKDQKKGNIRDLFRTRKMLHITVVLFTVLLIATMVYLAVTISSPTLGGNMYLNVFLFGAIEIPANFLAMWLIRKYGRRNSIAGSLIVAGLGGFLVVLFTTYDPGNHIGYTVGRIGVSLISKMAIVISYITLVMFAAECYPSVIRSTGFAVTNAGVDTGGLISPFVVKLDRYHPLLPYGVIGGSSLLAGILCLTLKETGNKPTRETLNDDITMELVSKDQKTEGYEDDGPLDKKQVISNHSTA</sequence>
<protein>
    <submittedName>
        <fullName evidence="9 10">Organic cation transporter protein-like</fullName>
    </submittedName>
</protein>
<dbReference type="OrthoDB" id="2544694at2759"/>
<dbReference type="InterPro" id="IPR036259">
    <property type="entry name" value="MFS_trans_sf"/>
</dbReference>
<keyword evidence="4 6" id="KW-0472">Membrane</keyword>
<dbReference type="AlphaFoldDB" id="A0A6P8IP36"/>
<feature type="transmembrane region" description="Helical" evidence="6">
    <location>
        <begin position="136"/>
        <end position="159"/>
    </location>
</feature>
<evidence type="ECO:0000256" key="4">
    <source>
        <dbReference type="ARBA" id="ARBA00023136"/>
    </source>
</evidence>
<feature type="transmembrane region" description="Helical" evidence="6">
    <location>
        <begin position="429"/>
        <end position="449"/>
    </location>
</feature>
<keyword evidence="8" id="KW-1185">Reference proteome</keyword>
<dbReference type="InterPro" id="IPR011701">
    <property type="entry name" value="MFS"/>
</dbReference>
<comment type="subcellular location">
    <subcellularLocation>
        <location evidence="1">Membrane</location>
        <topology evidence="1">Multi-pass membrane protein</topology>
    </subcellularLocation>
</comment>
<evidence type="ECO:0000313" key="9">
    <source>
        <dbReference type="RefSeq" id="XP_031568602.1"/>
    </source>
</evidence>
<organism evidence="8 9">
    <name type="scientific">Actinia tenebrosa</name>
    <name type="common">Australian red waratah sea anemone</name>
    <dbReference type="NCBI Taxonomy" id="6105"/>
    <lineage>
        <taxon>Eukaryota</taxon>
        <taxon>Metazoa</taxon>
        <taxon>Cnidaria</taxon>
        <taxon>Anthozoa</taxon>
        <taxon>Hexacorallia</taxon>
        <taxon>Actiniaria</taxon>
        <taxon>Actiniidae</taxon>
        <taxon>Actinia</taxon>
    </lineage>
</organism>
<proteinExistence type="predicted"/>
<keyword evidence="2 6" id="KW-0812">Transmembrane</keyword>
<evidence type="ECO:0000256" key="5">
    <source>
        <dbReference type="SAM" id="MobiDB-lite"/>
    </source>
</evidence>
<feature type="region of interest" description="Disordered" evidence="5">
    <location>
        <begin position="498"/>
        <end position="523"/>
    </location>
</feature>
<evidence type="ECO:0000256" key="6">
    <source>
        <dbReference type="SAM" id="Phobius"/>
    </source>
</evidence>
<feature type="transmembrane region" description="Helical" evidence="6">
    <location>
        <begin position="332"/>
        <end position="353"/>
    </location>
</feature>